<reference evidence="2" key="2">
    <citation type="submission" date="2023-06" db="EMBL/GenBank/DDBJ databases">
        <title>Genome assembly of Pristionchus species.</title>
        <authorList>
            <person name="Yoshida K."/>
            <person name="Sommer R.J."/>
        </authorList>
    </citation>
    <scope>NUCLEOTIDE SEQUENCE</scope>
    <source>
        <strain evidence="2 3">RS5460</strain>
    </source>
</reference>
<evidence type="ECO:0008006" key="4">
    <source>
        <dbReference type="Google" id="ProtNLM"/>
    </source>
</evidence>
<reference evidence="3" key="1">
    <citation type="submission" date="2022-10" db="EMBL/GenBank/DDBJ databases">
        <title>Genome assembly of Pristionchus species.</title>
        <authorList>
            <person name="Yoshida K."/>
            <person name="Sommer R.J."/>
        </authorList>
    </citation>
    <scope>NUCLEOTIDE SEQUENCE [LARGE SCALE GENOMIC DNA]</scope>
    <source>
        <strain evidence="1 3">RS5460</strain>
    </source>
</reference>
<evidence type="ECO:0000313" key="2">
    <source>
        <dbReference type="EMBL" id="GMR57826.1"/>
    </source>
</evidence>
<dbReference type="EMBL" id="BTRK01000006">
    <property type="protein sequence ID" value="GMR57826.1"/>
    <property type="molecule type" value="Genomic_DNA"/>
</dbReference>
<dbReference type="Proteomes" id="UP001328107">
    <property type="component" value="Unassembled WGS sequence"/>
</dbReference>
<gene>
    <name evidence="1" type="ORF">PMAYCL1PPCAC_28011</name>
    <name evidence="2" type="ORF">PMAYCL1PPCAC_28021</name>
</gene>
<accession>A0AAN5ICN6</accession>
<evidence type="ECO:0000313" key="3">
    <source>
        <dbReference type="Proteomes" id="UP001328107"/>
    </source>
</evidence>
<proteinExistence type="predicted"/>
<comment type="caution">
    <text evidence="2">The sequence shown here is derived from an EMBL/GenBank/DDBJ whole genome shotgun (WGS) entry which is preliminary data.</text>
</comment>
<name>A0AAN5ICN6_9BILA</name>
<organism evidence="2 3">
    <name type="scientific">Pristionchus mayeri</name>
    <dbReference type="NCBI Taxonomy" id="1317129"/>
    <lineage>
        <taxon>Eukaryota</taxon>
        <taxon>Metazoa</taxon>
        <taxon>Ecdysozoa</taxon>
        <taxon>Nematoda</taxon>
        <taxon>Chromadorea</taxon>
        <taxon>Rhabditida</taxon>
        <taxon>Rhabditina</taxon>
        <taxon>Diplogasteromorpha</taxon>
        <taxon>Diplogasteroidea</taxon>
        <taxon>Neodiplogasteridae</taxon>
        <taxon>Pristionchus</taxon>
    </lineage>
</organism>
<protein>
    <recommendedName>
        <fullName evidence="4">Ion channel</fullName>
    </recommendedName>
</protein>
<dbReference type="EMBL" id="BTRK01000006">
    <property type="protein sequence ID" value="GMR57816.1"/>
    <property type="molecule type" value="Genomic_DNA"/>
</dbReference>
<evidence type="ECO:0000313" key="1">
    <source>
        <dbReference type="EMBL" id="GMR57816.1"/>
    </source>
</evidence>
<dbReference type="AlphaFoldDB" id="A0AAN5ICN6"/>
<keyword evidence="3" id="KW-1185">Reference proteome</keyword>
<sequence>HKVEYDPIYSFYSVSQFSCVRECVRKWGYKRRECDTFNTSLHRADNSFLLPTSTCLNPTPKW</sequence>
<feature type="non-terminal residue" evidence="2">
    <location>
        <position position="1"/>
    </location>
</feature>